<sequence length="53" mass="5758">MSSPYVAGAGEHEQLEWLGGGIMKVLLDARHTGGKPPQRTDRSYSAHRLPPTT</sequence>
<protein>
    <submittedName>
        <fullName evidence="2">Uncharacterized protein</fullName>
    </submittedName>
</protein>
<dbReference type="Proteomes" id="UP000472335">
    <property type="component" value="Unassembled WGS sequence"/>
</dbReference>
<feature type="region of interest" description="Disordered" evidence="1">
    <location>
        <begin position="30"/>
        <end position="53"/>
    </location>
</feature>
<dbReference type="AlphaFoldDB" id="A0A6G4UZ86"/>
<evidence type="ECO:0000256" key="1">
    <source>
        <dbReference type="SAM" id="MobiDB-lite"/>
    </source>
</evidence>
<evidence type="ECO:0000313" key="2">
    <source>
        <dbReference type="EMBL" id="NGO07098.1"/>
    </source>
</evidence>
<proteinExistence type="predicted"/>
<comment type="caution">
    <text evidence="2">The sequence shown here is derived from an EMBL/GenBank/DDBJ whole genome shotgun (WGS) entry which is preliminary data.</text>
</comment>
<accession>A0A6G4UZ86</accession>
<gene>
    <name evidence="2" type="ORF">G5C60_05375</name>
</gene>
<evidence type="ECO:0000313" key="3">
    <source>
        <dbReference type="Proteomes" id="UP000472335"/>
    </source>
</evidence>
<name>A0A6G4UZ86_9ACTN</name>
<keyword evidence="3" id="KW-1185">Reference proteome</keyword>
<reference evidence="2 3" key="1">
    <citation type="submission" date="2020-02" db="EMBL/GenBank/DDBJ databases">
        <title>Whole-genome analyses of novel actinobacteria.</title>
        <authorList>
            <person name="Sahin N."/>
            <person name="Gencbay T."/>
        </authorList>
    </citation>
    <scope>NUCLEOTIDE SEQUENCE [LARGE SCALE GENOMIC DNA]</scope>
    <source>
        <strain evidence="2 3">HC44</strain>
    </source>
</reference>
<organism evidence="2 3">
    <name type="scientific">Streptomyces scabichelini</name>
    <dbReference type="NCBI Taxonomy" id="2711217"/>
    <lineage>
        <taxon>Bacteria</taxon>
        <taxon>Bacillati</taxon>
        <taxon>Actinomycetota</taxon>
        <taxon>Actinomycetes</taxon>
        <taxon>Kitasatosporales</taxon>
        <taxon>Streptomycetaceae</taxon>
        <taxon>Streptomyces</taxon>
    </lineage>
</organism>
<dbReference type="RefSeq" id="WP_165255013.1">
    <property type="nucleotide sequence ID" value="NZ_JAAKZY010000010.1"/>
</dbReference>
<dbReference type="EMBL" id="JAAKZY010000010">
    <property type="protein sequence ID" value="NGO07098.1"/>
    <property type="molecule type" value="Genomic_DNA"/>
</dbReference>